<dbReference type="AlphaFoldDB" id="A0AAD8J9I0"/>
<gene>
    <name evidence="1" type="ORF">POM88_010100</name>
</gene>
<reference evidence="1" key="2">
    <citation type="submission" date="2023-05" db="EMBL/GenBank/DDBJ databases">
        <authorList>
            <person name="Schelkunov M.I."/>
        </authorList>
    </citation>
    <scope>NUCLEOTIDE SEQUENCE</scope>
    <source>
        <strain evidence="1">Hsosn_3</strain>
        <tissue evidence="1">Leaf</tissue>
    </source>
</reference>
<dbReference type="Proteomes" id="UP001237642">
    <property type="component" value="Unassembled WGS sequence"/>
</dbReference>
<evidence type="ECO:0000313" key="2">
    <source>
        <dbReference type="Proteomes" id="UP001237642"/>
    </source>
</evidence>
<name>A0AAD8J9I0_9APIA</name>
<sequence>MLDIGNKGTRKKRSKGSTRVRDIASLIEIATRIQSTRSTIKQGVAAKTTKKRTKRNHRTSGAMFSVDALVERLRHLDINAERSQVAYPNAWAHSYNSAKYQEQHTIVVYQRDGTLVHFKKRKSRSRVELDDETTRVWKLLLQDINSEGINGTDEEKEIWWEEERRILSDHGSTDLEWLRDVPPDKAK</sequence>
<dbReference type="GO" id="GO:0019104">
    <property type="term" value="F:DNA N-glycosylase activity"/>
    <property type="evidence" value="ECO:0007669"/>
    <property type="project" value="InterPro"/>
</dbReference>
<accession>A0AAD8J9I0</accession>
<dbReference type="EMBL" id="JAUIZM010000002">
    <property type="protein sequence ID" value="KAK1400237.1"/>
    <property type="molecule type" value="Genomic_DNA"/>
</dbReference>
<organism evidence="1 2">
    <name type="scientific">Heracleum sosnowskyi</name>
    <dbReference type="NCBI Taxonomy" id="360622"/>
    <lineage>
        <taxon>Eukaryota</taxon>
        <taxon>Viridiplantae</taxon>
        <taxon>Streptophyta</taxon>
        <taxon>Embryophyta</taxon>
        <taxon>Tracheophyta</taxon>
        <taxon>Spermatophyta</taxon>
        <taxon>Magnoliopsida</taxon>
        <taxon>eudicotyledons</taxon>
        <taxon>Gunneridae</taxon>
        <taxon>Pentapetalae</taxon>
        <taxon>asterids</taxon>
        <taxon>campanulids</taxon>
        <taxon>Apiales</taxon>
        <taxon>Apiaceae</taxon>
        <taxon>Apioideae</taxon>
        <taxon>apioid superclade</taxon>
        <taxon>Tordylieae</taxon>
        <taxon>Tordyliinae</taxon>
        <taxon>Heracleum</taxon>
    </lineage>
</organism>
<dbReference type="GO" id="GO:0141166">
    <property type="term" value="P:chromosomal 5-methylcytosine DNA demethylation pathway"/>
    <property type="evidence" value="ECO:0007669"/>
    <property type="project" value="InterPro"/>
</dbReference>
<comment type="caution">
    <text evidence="1">The sequence shown here is derived from an EMBL/GenBank/DDBJ whole genome shotgun (WGS) entry which is preliminary data.</text>
</comment>
<dbReference type="InterPro" id="IPR044811">
    <property type="entry name" value="DME/ROS1"/>
</dbReference>
<reference evidence="1" key="1">
    <citation type="submission" date="2023-02" db="EMBL/GenBank/DDBJ databases">
        <title>Genome of toxic invasive species Heracleum sosnowskyi carries increased number of genes despite the absence of recent whole-genome duplications.</title>
        <authorList>
            <person name="Schelkunov M."/>
            <person name="Shtratnikova V."/>
            <person name="Makarenko M."/>
            <person name="Klepikova A."/>
            <person name="Omelchenko D."/>
            <person name="Novikova G."/>
            <person name="Obukhova E."/>
            <person name="Bogdanov V."/>
            <person name="Penin A."/>
            <person name="Logacheva M."/>
        </authorList>
    </citation>
    <scope>NUCLEOTIDE SEQUENCE</scope>
    <source>
        <strain evidence="1">Hsosn_3</strain>
        <tissue evidence="1">Leaf</tissue>
    </source>
</reference>
<proteinExistence type="predicted"/>
<dbReference type="GO" id="GO:0035514">
    <property type="term" value="F:DNA demethylase activity"/>
    <property type="evidence" value="ECO:0007669"/>
    <property type="project" value="InterPro"/>
</dbReference>
<protein>
    <submittedName>
        <fullName evidence="1">Uncharacterized protein</fullName>
    </submittedName>
</protein>
<keyword evidence="2" id="KW-1185">Reference proteome</keyword>
<dbReference type="PANTHER" id="PTHR46213:SF13">
    <property type="entry name" value="DEMETER-LIKE PROTEIN 2-RELATED"/>
    <property type="match status" value="1"/>
</dbReference>
<dbReference type="PANTHER" id="PTHR46213">
    <property type="entry name" value="TRANSCRIPTIONAL ACTIVATOR DEMETER"/>
    <property type="match status" value="1"/>
</dbReference>
<evidence type="ECO:0000313" key="1">
    <source>
        <dbReference type="EMBL" id="KAK1400237.1"/>
    </source>
</evidence>